<keyword evidence="2" id="KW-1133">Transmembrane helix</keyword>
<name>A0A2M7TJK7_UNCKA</name>
<feature type="region of interest" description="Disordered" evidence="1">
    <location>
        <begin position="15"/>
        <end position="42"/>
    </location>
</feature>
<keyword evidence="2" id="KW-0472">Membrane</keyword>
<organism evidence="3 4">
    <name type="scientific">candidate division WWE3 bacterium CG_4_10_14_0_2_um_filter_41_14</name>
    <dbReference type="NCBI Taxonomy" id="1975072"/>
    <lineage>
        <taxon>Bacteria</taxon>
        <taxon>Katanobacteria</taxon>
    </lineage>
</organism>
<reference evidence="4" key="1">
    <citation type="submission" date="2017-09" db="EMBL/GenBank/DDBJ databases">
        <title>Depth-based differentiation of microbial function through sediment-hosted aquifers and enrichment of novel symbionts in the deep terrestrial subsurface.</title>
        <authorList>
            <person name="Probst A.J."/>
            <person name="Ladd B."/>
            <person name="Jarett J.K."/>
            <person name="Geller-Mcgrath D.E."/>
            <person name="Sieber C.M.K."/>
            <person name="Emerson J.B."/>
            <person name="Anantharaman K."/>
            <person name="Thomas B.C."/>
            <person name="Malmstrom R."/>
            <person name="Stieglmeier M."/>
            <person name="Klingl A."/>
            <person name="Woyke T."/>
            <person name="Ryan C.M."/>
            <person name="Banfield J.F."/>
        </authorList>
    </citation>
    <scope>NUCLEOTIDE SEQUENCE [LARGE SCALE GENOMIC DNA]</scope>
</reference>
<evidence type="ECO:0000313" key="4">
    <source>
        <dbReference type="Proteomes" id="UP000228920"/>
    </source>
</evidence>
<evidence type="ECO:0000313" key="3">
    <source>
        <dbReference type="EMBL" id="PIZ46627.1"/>
    </source>
</evidence>
<feature type="transmembrane region" description="Helical" evidence="2">
    <location>
        <begin position="72"/>
        <end position="94"/>
    </location>
</feature>
<feature type="compositionally biased region" description="Basic and acidic residues" evidence="1">
    <location>
        <begin position="25"/>
        <end position="34"/>
    </location>
</feature>
<feature type="non-terminal residue" evidence="3">
    <location>
        <position position="158"/>
    </location>
</feature>
<protein>
    <submittedName>
        <fullName evidence="3">Uncharacterized protein</fullName>
    </submittedName>
</protein>
<keyword evidence="2" id="KW-0812">Transmembrane</keyword>
<gene>
    <name evidence="3" type="ORF">COY32_03025</name>
</gene>
<dbReference type="EMBL" id="PFNL01000089">
    <property type="protein sequence ID" value="PIZ46627.1"/>
    <property type="molecule type" value="Genomic_DNA"/>
</dbReference>
<evidence type="ECO:0000256" key="2">
    <source>
        <dbReference type="SAM" id="Phobius"/>
    </source>
</evidence>
<proteinExistence type="predicted"/>
<dbReference type="Proteomes" id="UP000228920">
    <property type="component" value="Unassembled WGS sequence"/>
</dbReference>
<evidence type="ECO:0000256" key="1">
    <source>
        <dbReference type="SAM" id="MobiDB-lite"/>
    </source>
</evidence>
<comment type="caution">
    <text evidence="3">The sequence shown here is derived from an EMBL/GenBank/DDBJ whole genome shotgun (WGS) entry which is preliminary data.</text>
</comment>
<sequence length="158" mass="16955">MANYFKAGGDRQGVVDLRKISRPKPSSDAKDKPRLAGAPSLTKSSAAEKFLKSSAGDYSRFKHSPKKGRQGILVFLIALLILLIGAAVAGFVFFGPKGGSADSVKVSLATAKSVASGEELGLELTYENIDQVPLKEIEVIFEYPEGFFFERSNLKPTG</sequence>
<dbReference type="AlphaFoldDB" id="A0A2M7TJK7"/>
<accession>A0A2M7TJK7</accession>